<dbReference type="InterPro" id="IPR052548">
    <property type="entry name" value="Type_VII_TA_antitoxin"/>
</dbReference>
<dbReference type="Pfam" id="PF01909">
    <property type="entry name" value="NTP_transf_2"/>
    <property type="match status" value="1"/>
</dbReference>
<dbReference type="SUPFAM" id="SSF81301">
    <property type="entry name" value="Nucleotidyltransferase"/>
    <property type="match status" value="1"/>
</dbReference>
<keyword evidence="3" id="KW-1185">Reference proteome</keyword>
<dbReference type="Gene3D" id="3.30.460.10">
    <property type="entry name" value="Beta Polymerase, domain 2"/>
    <property type="match status" value="1"/>
</dbReference>
<dbReference type="EMBL" id="BAABYW010000002">
    <property type="protein sequence ID" value="GAA6411004.1"/>
    <property type="molecule type" value="Genomic_DNA"/>
</dbReference>
<evidence type="ECO:0000313" key="3">
    <source>
        <dbReference type="Proteomes" id="UP001600943"/>
    </source>
</evidence>
<evidence type="ECO:0000313" key="2">
    <source>
        <dbReference type="EMBL" id="GAA6411004.1"/>
    </source>
</evidence>
<comment type="caution">
    <text evidence="2">The sequence shown here is derived from an EMBL/GenBank/DDBJ whole genome shotgun (WGS) entry which is preliminary data.</text>
</comment>
<dbReference type="CDD" id="cd05403">
    <property type="entry name" value="NT_KNTase_like"/>
    <property type="match status" value="1"/>
</dbReference>
<sequence length="112" mass="13021">MPTILNALLKQYVDDICKIYGKKLKAVILYGSYARGDFKPDSDIDIMILVDMTDEEIKMKGRALSDLTFDYNFDNELKIMPIVKNQGHFNKWLRAYPFYNNIKKEGVELYAA</sequence>
<feature type="domain" description="Polymerase nucleotidyl transferase" evidence="1">
    <location>
        <begin position="10"/>
        <end position="86"/>
    </location>
</feature>
<dbReference type="PANTHER" id="PTHR33933">
    <property type="entry name" value="NUCLEOTIDYLTRANSFERASE"/>
    <property type="match status" value="1"/>
</dbReference>
<name>A0ABQ0BHS2_9FIRM</name>
<dbReference type="InterPro" id="IPR002934">
    <property type="entry name" value="Polymerase_NTP_transf_dom"/>
</dbReference>
<protein>
    <submittedName>
        <fullName evidence="2">Nucleotidyltransferase domain-containing protein</fullName>
    </submittedName>
</protein>
<reference evidence="2 3" key="1">
    <citation type="submission" date="2024-04" db="EMBL/GenBank/DDBJ databases">
        <title>Defined microbial consortia suppress multidrug-resistant proinflammatory Enterobacteriaceae via ecological control.</title>
        <authorList>
            <person name="Furuichi M."/>
            <person name="Kawaguchi T."/>
            <person name="Pust M."/>
            <person name="Yasuma K."/>
            <person name="Plichta D."/>
            <person name="Hasegawa N."/>
            <person name="Ohya T."/>
            <person name="Bhattarai S."/>
            <person name="Sasajima S."/>
            <person name="Aoto Y."/>
            <person name="Tuganbaev T."/>
            <person name="Yaginuma M."/>
            <person name="Ueda M."/>
            <person name="Okahashi N."/>
            <person name="Amafuji K."/>
            <person name="Kiridooshi Y."/>
            <person name="Sugita K."/>
            <person name="Strazar M."/>
            <person name="Skelly A."/>
            <person name="Suda W."/>
            <person name="Hattori M."/>
            <person name="Nakamoto N."/>
            <person name="Caballero S."/>
            <person name="Norman J."/>
            <person name="Olle B."/>
            <person name="Tanoue T."/>
            <person name="Arita M."/>
            <person name="Bucci V."/>
            <person name="Atarashi K."/>
            <person name="Xavier R."/>
            <person name="Honda K."/>
        </authorList>
    </citation>
    <scope>NUCLEOTIDE SEQUENCE [LARGE SCALE GENOMIC DNA]</scope>
    <source>
        <strain evidence="3">k04-0078-D8-1</strain>
    </source>
</reference>
<dbReference type="RefSeq" id="WP_104803690.1">
    <property type="nucleotide sequence ID" value="NZ_BAABYW010000002.1"/>
</dbReference>
<proteinExistence type="predicted"/>
<evidence type="ECO:0000259" key="1">
    <source>
        <dbReference type="Pfam" id="PF01909"/>
    </source>
</evidence>
<dbReference type="PANTHER" id="PTHR33933:SF1">
    <property type="entry name" value="PROTEIN ADENYLYLTRANSFERASE MNTA-RELATED"/>
    <property type="match status" value="1"/>
</dbReference>
<gene>
    <name evidence="2" type="ORF">K040078D81_51210</name>
</gene>
<dbReference type="InterPro" id="IPR043519">
    <property type="entry name" value="NT_sf"/>
</dbReference>
<accession>A0ABQ0BHS2</accession>
<dbReference type="Proteomes" id="UP001600943">
    <property type="component" value="Unassembled WGS sequence"/>
</dbReference>
<organism evidence="2 3">
    <name type="scientific">Blautia hominis</name>
    <dbReference type="NCBI Taxonomy" id="2025493"/>
    <lineage>
        <taxon>Bacteria</taxon>
        <taxon>Bacillati</taxon>
        <taxon>Bacillota</taxon>
        <taxon>Clostridia</taxon>
        <taxon>Lachnospirales</taxon>
        <taxon>Lachnospiraceae</taxon>
        <taxon>Blautia</taxon>
    </lineage>
</organism>